<evidence type="ECO:0000256" key="1">
    <source>
        <dbReference type="ARBA" id="ARBA00022630"/>
    </source>
</evidence>
<dbReference type="HOGENOM" id="CLU_067342_0_0_10"/>
<dbReference type="Proteomes" id="UP000011058">
    <property type="component" value="Chromosome"/>
</dbReference>
<dbReference type="PATRIC" id="fig|1166018.3.peg.2874"/>
<reference evidence="3 4" key="1">
    <citation type="journal article" date="2012" name="J. Bacteriol.">
        <title>Genome Sequence of Fibrella aestuarina BUZ 2T, a Filamentous Marine Bacterium.</title>
        <authorList>
            <person name="Filippini M."/>
            <person name="Qi W."/>
            <person name="Blom J."/>
            <person name="Goesmann A."/>
            <person name="Smits T.H."/>
            <person name="Bagheri H.C."/>
        </authorList>
    </citation>
    <scope>NUCLEOTIDE SEQUENCE [LARGE SCALE GENOMIC DNA]</scope>
    <source>
        <strain evidence="4">BUZ 2T</strain>
    </source>
</reference>
<dbReference type="Pfam" id="PF13738">
    <property type="entry name" value="Pyr_redox_3"/>
    <property type="match status" value="1"/>
</dbReference>
<accession>I0K4V9</accession>
<dbReference type="GO" id="GO:0016491">
    <property type="term" value="F:oxidoreductase activity"/>
    <property type="evidence" value="ECO:0007669"/>
    <property type="project" value="UniProtKB-KW"/>
</dbReference>
<dbReference type="PANTHER" id="PTHR48105">
    <property type="entry name" value="THIOREDOXIN REDUCTASE 1-RELATED-RELATED"/>
    <property type="match status" value="1"/>
</dbReference>
<name>I0K4V9_9BACT</name>
<dbReference type="InterPro" id="IPR036188">
    <property type="entry name" value="FAD/NAD-bd_sf"/>
</dbReference>
<evidence type="ECO:0000313" key="4">
    <source>
        <dbReference type="Proteomes" id="UP000011058"/>
    </source>
</evidence>
<dbReference type="PRINTS" id="PR00469">
    <property type="entry name" value="PNDRDTASEII"/>
</dbReference>
<keyword evidence="2" id="KW-0560">Oxidoreductase</keyword>
<evidence type="ECO:0000313" key="3">
    <source>
        <dbReference type="EMBL" id="CCG99162.1"/>
    </source>
</evidence>
<protein>
    <submittedName>
        <fullName evidence="3">FAD-dependent pyridine nucleotide-disulfide oxidoreductase</fullName>
    </submittedName>
</protein>
<keyword evidence="1" id="KW-0285">Flavoprotein</keyword>
<dbReference type="AlphaFoldDB" id="I0K4V9"/>
<dbReference type="EMBL" id="HE796683">
    <property type="protein sequence ID" value="CCG99162.1"/>
    <property type="molecule type" value="Genomic_DNA"/>
</dbReference>
<dbReference type="STRING" id="1166018.FAES_1152"/>
<dbReference type="PRINTS" id="PR00368">
    <property type="entry name" value="FADPNR"/>
</dbReference>
<organism evidence="3 4">
    <name type="scientific">Fibrella aestuarina BUZ 2</name>
    <dbReference type="NCBI Taxonomy" id="1166018"/>
    <lineage>
        <taxon>Bacteria</taxon>
        <taxon>Pseudomonadati</taxon>
        <taxon>Bacteroidota</taxon>
        <taxon>Cytophagia</taxon>
        <taxon>Cytophagales</taxon>
        <taxon>Spirosomataceae</taxon>
        <taxon>Fibrella</taxon>
    </lineage>
</organism>
<dbReference type="NCBIfam" id="TIGR04018">
    <property type="entry name" value="Bthiol_YpdA"/>
    <property type="match status" value="1"/>
</dbReference>
<dbReference type="eggNOG" id="COG0492">
    <property type="taxonomic scope" value="Bacteria"/>
</dbReference>
<dbReference type="KEGG" id="fae:FAES_1152"/>
<keyword evidence="4" id="KW-1185">Reference proteome</keyword>
<dbReference type="Gene3D" id="3.50.50.60">
    <property type="entry name" value="FAD/NAD(P)-binding domain"/>
    <property type="match status" value="2"/>
</dbReference>
<dbReference type="InterPro" id="IPR050097">
    <property type="entry name" value="Ferredoxin-NADP_redctase_2"/>
</dbReference>
<dbReference type="SUPFAM" id="SSF51905">
    <property type="entry name" value="FAD/NAD(P)-binding domain"/>
    <property type="match status" value="1"/>
</dbReference>
<evidence type="ECO:0000256" key="2">
    <source>
        <dbReference type="ARBA" id="ARBA00023002"/>
    </source>
</evidence>
<dbReference type="InterPro" id="IPR023856">
    <property type="entry name" value="Bdr"/>
</dbReference>
<gene>
    <name evidence="3" type="ORF">FAES_1152</name>
</gene>
<proteinExistence type="predicted"/>
<sequence>MSRGSSHCTLSIVHYPFPTSRPFRANFALEVYPSERNTADMTTSEHPYDVIIVGGGPCGLAAGIEAAKSGLTHLILEKGSITESIRRYPKLMRFFSTAENIEIGGIPFPISGVKANRNEALQYYRKVAAYFQLNTKMFTEVQKVQKQGDLFIVTTTNGDTFQAYKVILATGYFDKPRWLGIPGEDQAHVSHYYDEPFQYSFTKVVIVGAANSAVEAALELYRHNVDVTVVHRGEDFKPTVKYWLIPDVKNRVKEGKIKTAFDSCVTRIGPDYVRMHNLKTGETQTIPADFVLMLTGYTPDAELLTRCGIDLDPDTQIPVYDKQTFETNVPGLYVCGTVMAGIYTEKVFIENGREHAIAIIDHIVGREEIHKVNELIQRI</sequence>